<accession>A0ABX7MX32</accession>
<dbReference type="RefSeq" id="WP_206645174.1">
    <property type="nucleotide sequence ID" value="NZ_CP071247.1"/>
</dbReference>
<proteinExistence type="predicted"/>
<dbReference type="Pfam" id="PF10675">
    <property type="entry name" value="DUF2489"/>
    <property type="match status" value="1"/>
</dbReference>
<name>A0ABX7MX32_9GAMM</name>
<sequence length="152" mass="17485">MPQWLQWALIIAGLAAIVVLLTFIRRQLAGLGEQRKRQQKAEAFQTQRRADMIESIRVIALAVEADQIEYSEACLRLKGLLDHVEPALLDQPPYDIFQLVHEKLEHMPTHRARKTADKKLVAKMDKERFSVEKEHAEAIRQAAGAIRQHTFK</sequence>
<feature type="transmembrane region" description="Helical" evidence="1">
    <location>
        <begin position="6"/>
        <end position="24"/>
    </location>
</feature>
<evidence type="ECO:0000256" key="1">
    <source>
        <dbReference type="SAM" id="Phobius"/>
    </source>
</evidence>
<dbReference type="Proteomes" id="UP000663555">
    <property type="component" value="Chromosome"/>
</dbReference>
<evidence type="ECO:0000313" key="3">
    <source>
        <dbReference type="EMBL" id="QSP95939.1"/>
    </source>
</evidence>
<keyword evidence="4" id="KW-1185">Reference proteome</keyword>
<evidence type="ECO:0000259" key="2">
    <source>
        <dbReference type="Pfam" id="PF10675"/>
    </source>
</evidence>
<gene>
    <name evidence="3" type="ORF">LPB19_05915</name>
</gene>
<keyword evidence="1" id="KW-0472">Membrane</keyword>
<evidence type="ECO:0000313" key="4">
    <source>
        <dbReference type="Proteomes" id="UP000663555"/>
    </source>
</evidence>
<dbReference type="EMBL" id="CP071247">
    <property type="protein sequence ID" value="QSP95939.1"/>
    <property type="molecule type" value="Genomic_DNA"/>
</dbReference>
<keyword evidence="1" id="KW-1133">Transmembrane helix</keyword>
<organism evidence="3 4">
    <name type="scientific">Marinobacter salinisoli</name>
    <dbReference type="NCBI Taxonomy" id="2769486"/>
    <lineage>
        <taxon>Bacteria</taxon>
        <taxon>Pseudomonadati</taxon>
        <taxon>Pseudomonadota</taxon>
        <taxon>Gammaproteobacteria</taxon>
        <taxon>Pseudomonadales</taxon>
        <taxon>Marinobacteraceae</taxon>
        <taxon>Marinobacter</taxon>
    </lineage>
</organism>
<keyword evidence="1" id="KW-0812">Transmembrane</keyword>
<protein>
    <submittedName>
        <fullName evidence="3">DUF2489 domain-containing protein</fullName>
    </submittedName>
</protein>
<reference evidence="3 4" key="1">
    <citation type="submission" date="2021-03" db="EMBL/GenBank/DDBJ databases">
        <title>Genome sequencing of Marinobacter sp. LPB0319.</title>
        <authorList>
            <person name="Kim J."/>
        </authorList>
    </citation>
    <scope>NUCLEOTIDE SEQUENCE [LARGE SCALE GENOMIC DNA]</scope>
    <source>
        <strain evidence="3 4">LPB0319</strain>
    </source>
</reference>
<feature type="domain" description="DUF2489" evidence="2">
    <location>
        <begin position="17"/>
        <end position="145"/>
    </location>
</feature>
<dbReference type="InterPro" id="IPR019617">
    <property type="entry name" value="DUF2489"/>
</dbReference>